<evidence type="ECO:0000313" key="2">
    <source>
        <dbReference type="Proteomes" id="UP001054945"/>
    </source>
</evidence>
<protein>
    <submittedName>
        <fullName evidence="1">Uncharacterized protein</fullName>
    </submittedName>
</protein>
<proteinExistence type="predicted"/>
<name>A0AAV4PAS5_CAEEX</name>
<keyword evidence="2" id="KW-1185">Reference proteome</keyword>
<reference evidence="1 2" key="1">
    <citation type="submission" date="2021-06" db="EMBL/GenBank/DDBJ databases">
        <title>Caerostris extrusa draft genome.</title>
        <authorList>
            <person name="Kono N."/>
            <person name="Arakawa K."/>
        </authorList>
    </citation>
    <scope>NUCLEOTIDE SEQUENCE [LARGE SCALE GENOMIC DNA]</scope>
</reference>
<comment type="caution">
    <text evidence="1">The sequence shown here is derived from an EMBL/GenBank/DDBJ whole genome shotgun (WGS) entry which is preliminary data.</text>
</comment>
<dbReference type="Proteomes" id="UP001054945">
    <property type="component" value="Unassembled WGS sequence"/>
</dbReference>
<evidence type="ECO:0000313" key="1">
    <source>
        <dbReference type="EMBL" id="GIX92247.1"/>
    </source>
</evidence>
<sequence length="129" mass="14129">MGEEKKPPSIRCKLFHMSNRRHGHSAKTLAVLVAITIQAVKKASAVIAFISFPRFRKVAIKTNNITGVIINSSEQNGGKERGRETLPLDAKIISHEQHEGTVTAQKTLAVLVAITIRAVKKPQPLLPSF</sequence>
<accession>A0AAV4PAS5</accession>
<dbReference type="EMBL" id="BPLR01004109">
    <property type="protein sequence ID" value="GIX92247.1"/>
    <property type="molecule type" value="Genomic_DNA"/>
</dbReference>
<dbReference type="AlphaFoldDB" id="A0AAV4PAS5"/>
<gene>
    <name evidence="1" type="ORF">CEXT_266241</name>
</gene>
<organism evidence="1 2">
    <name type="scientific">Caerostris extrusa</name>
    <name type="common">Bark spider</name>
    <name type="synonym">Caerostris bankana</name>
    <dbReference type="NCBI Taxonomy" id="172846"/>
    <lineage>
        <taxon>Eukaryota</taxon>
        <taxon>Metazoa</taxon>
        <taxon>Ecdysozoa</taxon>
        <taxon>Arthropoda</taxon>
        <taxon>Chelicerata</taxon>
        <taxon>Arachnida</taxon>
        <taxon>Araneae</taxon>
        <taxon>Araneomorphae</taxon>
        <taxon>Entelegynae</taxon>
        <taxon>Araneoidea</taxon>
        <taxon>Araneidae</taxon>
        <taxon>Caerostris</taxon>
    </lineage>
</organism>